<dbReference type="AlphaFoldDB" id="A0A5J4VH26"/>
<comment type="caution">
    <text evidence="1">The sequence shown here is derived from an EMBL/GenBank/DDBJ whole genome shotgun (WGS) entry which is preliminary data.</text>
</comment>
<accession>A0A5J4VH26</accession>
<gene>
    <name evidence="1" type="ORF">EZS28_022643</name>
</gene>
<sequence length="103" mass="11896">MGGKRLLEIEEENTIVKIFEDKMMLHYFPTQFDAVEIVKDLIKKINHATMSHKKSIFNENMLIKKGFGLAQDRTQHLGIRRSVNQGMIVTTCQGIFGMLMRLV</sequence>
<evidence type="ECO:0000313" key="2">
    <source>
        <dbReference type="Proteomes" id="UP000324800"/>
    </source>
</evidence>
<organism evidence="1 2">
    <name type="scientific">Streblomastix strix</name>
    <dbReference type="NCBI Taxonomy" id="222440"/>
    <lineage>
        <taxon>Eukaryota</taxon>
        <taxon>Metamonada</taxon>
        <taxon>Preaxostyla</taxon>
        <taxon>Oxymonadida</taxon>
        <taxon>Streblomastigidae</taxon>
        <taxon>Streblomastix</taxon>
    </lineage>
</organism>
<dbReference type="EMBL" id="SNRW01007106">
    <property type="protein sequence ID" value="KAA6381830.1"/>
    <property type="molecule type" value="Genomic_DNA"/>
</dbReference>
<reference evidence="1 2" key="1">
    <citation type="submission" date="2019-03" db="EMBL/GenBank/DDBJ databases">
        <title>Single cell metagenomics reveals metabolic interactions within the superorganism composed of flagellate Streblomastix strix and complex community of Bacteroidetes bacteria on its surface.</title>
        <authorList>
            <person name="Treitli S.C."/>
            <person name="Kolisko M."/>
            <person name="Husnik F."/>
            <person name="Keeling P."/>
            <person name="Hampl V."/>
        </authorList>
    </citation>
    <scope>NUCLEOTIDE SEQUENCE [LARGE SCALE GENOMIC DNA]</scope>
    <source>
        <strain evidence="1">ST1C</strain>
    </source>
</reference>
<name>A0A5J4VH26_9EUKA</name>
<dbReference type="Proteomes" id="UP000324800">
    <property type="component" value="Unassembled WGS sequence"/>
</dbReference>
<evidence type="ECO:0000313" key="1">
    <source>
        <dbReference type="EMBL" id="KAA6381830.1"/>
    </source>
</evidence>
<proteinExistence type="predicted"/>
<protein>
    <submittedName>
        <fullName evidence="1">Uncharacterized protein</fullName>
    </submittedName>
</protein>